<name>A0A6C0KLJ9_9ZZZZ</name>
<sequence length="165" mass="19827">MSNCKELKLKNNWTYYLHLHDTRQWDFESYNQIMRFNSVEHAILLNDEIHYDLIKKSMMFLMKEDIKPMWEDINNKEGGCFSFKVINKDIEQVWKEVYFHVIGSTITKQKSHYKNINGITLSPKKKFCILKIWMNDCSLKDPLIFIPIKQLTAEGCIFKKHQPEF</sequence>
<evidence type="ECO:0000313" key="1">
    <source>
        <dbReference type="EMBL" id="QHU18036.1"/>
    </source>
</evidence>
<organism evidence="1">
    <name type="scientific">viral metagenome</name>
    <dbReference type="NCBI Taxonomy" id="1070528"/>
    <lineage>
        <taxon>unclassified sequences</taxon>
        <taxon>metagenomes</taxon>
        <taxon>organismal metagenomes</taxon>
    </lineage>
</organism>
<dbReference type="Gene3D" id="3.30.760.10">
    <property type="entry name" value="RNA Cap, Translation Initiation Factor Eif4e"/>
    <property type="match status" value="1"/>
</dbReference>
<dbReference type="InterPro" id="IPR001040">
    <property type="entry name" value="TIF_eIF_4E"/>
</dbReference>
<evidence type="ECO:0008006" key="2">
    <source>
        <dbReference type="Google" id="ProtNLM"/>
    </source>
</evidence>
<dbReference type="PANTHER" id="PTHR11960">
    <property type="entry name" value="EUKARYOTIC TRANSLATION INITIATION FACTOR 4E RELATED"/>
    <property type="match status" value="1"/>
</dbReference>
<reference evidence="1" key="1">
    <citation type="journal article" date="2020" name="Nature">
        <title>Giant virus diversity and host interactions through global metagenomics.</title>
        <authorList>
            <person name="Schulz F."/>
            <person name="Roux S."/>
            <person name="Paez-Espino D."/>
            <person name="Jungbluth S."/>
            <person name="Walsh D.A."/>
            <person name="Denef V.J."/>
            <person name="McMahon K.D."/>
            <person name="Konstantinidis K.T."/>
            <person name="Eloe-Fadrosh E.A."/>
            <person name="Kyrpides N.C."/>
            <person name="Woyke T."/>
        </authorList>
    </citation>
    <scope>NUCLEOTIDE SEQUENCE</scope>
    <source>
        <strain evidence="1">GVMAG-S-3300012919-55</strain>
    </source>
</reference>
<dbReference type="InterPro" id="IPR023398">
    <property type="entry name" value="TIF_eIF4e-like"/>
</dbReference>
<accession>A0A6C0KLJ9</accession>
<dbReference type="SUPFAM" id="SSF55418">
    <property type="entry name" value="eIF4e-like"/>
    <property type="match status" value="1"/>
</dbReference>
<dbReference type="EMBL" id="MN740922">
    <property type="protein sequence ID" value="QHU18036.1"/>
    <property type="molecule type" value="Genomic_DNA"/>
</dbReference>
<dbReference type="GO" id="GO:0000340">
    <property type="term" value="F:RNA 7-methylguanosine cap binding"/>
    <property type="evidence" value="ECO:0007669"/>
    <property type="project" value="TreeGrafter"/>
</dbReference>
<dbReference type="GO" id="GO:0003743">
    <property type="term" value="F:translation initiation factor activity"/>
    <property type="evidence" value="ECO:0007669"/>
    <property type="project" value="InterPro"/>
</dbReference>
<dbReference type="GO" id="GO:0016281">
    <property type="term" value="C:eukaryotic translation initiation factor 4F complex"/>
    <property type="evidence" value="ECO:0007669"/>
    <property type="project" value="TreeGrafter"/>
</dbReference>
<dbReference type="Pfam" id="PF01652">
    <property type="entry name" value="IF4E"/>
    <property type="match status" value="1"/>
</dbReference>
<dbReference type="AlphaFoldDB" id="A0A6C0KLJ9"/>
<proteinExistence type="predicted"/>
<protein>
    <recommendedName>
        <fullName evidence="2">Eukaryotic translation initiation factor 4E</fullName>
    </recommendedName>
</protein>